<sequence length="77" mass="8306">MIPARFTAVLFPLVMTFFMAGVVSLLLTVVNLGMPAGFLLLWLANWGLAWLFAFPAAMLAIPLARRIVGWMTAAPGA</sequence>
<comment type="caution">
    <text evidence="2">The sequence shown here is derived from an EMBL/GenBank/DDBJ whole genome shotgun (WGS) entry which is preliminary data.</text>
</comment>
<dbReference type="Pfam" id="PF11391">
    <property type="entry name" value="DUF2798"/>
    <property type="match status" value="1"/>
</dbReference>
<dbReference type="RefSeq" id="WP_290320385.1">
    <property type="nucleotide sequence ID" value="NZ_JAUFPN010000206.1"/>
</dbReference>
<keyword evidence="1" id="KW-0472">Membrane</keyword>
<feature type="transmembrane region" description="Helical" evidence="1">
    <location>
        <begin position="7"/>
        <end position="27"/>
    </location>
</feature>
<protein>
    <submittedName>
        <fullName evidence="2">DUF2798 domain-containing protein</fullName>
    </submittedName>
</protein>
<organism evidence="2 3">
    <name type="scientific">Paeniroseomonas aquatica</name>
    <dbReference type="NCBI Taxonomy" id="373043"/>
    <lineage>
        <taxon>Bacteria</taxon>
        <taxon>Pseudomonadati</taxon>
        <taxon>Pseudomonadota</taxon>
        <taxon>Alphaproteobacteria</taxon>
        <taxon>Acetobacterales</taxon>
        <taxon>Acetobacteraceae</taxon>
        <taxon>Paeniroseomonas</taxon>
    </lineage>
</organism>
<evidence type="ECO:0000313" key="3">
    <source>
        <dbReference type="Proteomes" id="UP001529369"/>
    </source>
</evidence>
<keyword evidence="1" id="KW-1133">Transmembrane helix</keyword>
<proteinExistence type="predicted"/>
<dbReference type="InterPro" id="IPR021529">
    <property type="entry name" value="DUF2798"/>
</dbReference>
<name>A0ABT8AEQ8_9PROT</name>
<keyword evidence="3" id="KW-1185">Reference proteome</keyword>
<keyword evidence="1" id="KW-0812">Transmembrane</keyword>
<evidence type="ECO:0000313" key="2">
    <source>
        <dbReference type="EMBL" id="MDN3568279.1"/>
    </source>
</evidence>
<gene>
    <name evidence="2" type="ORF">QWZ14_28195</name>
</gene>
<reference evidence="3" key="1">
    <citation type="journal article" date="2019" name="Int. J. Syst. Evol. Microbiol.">
        <title>The Global Catalogue of Microorganisms (GCM) 10K type strain sequencing project: providing services to taxonomists for standard genome sequencing and annotation.</title>
        <authorList>
            <consortium name="The Broad Institute Genomics Platform"/>
            <consortium name="The Broad Institute Genome Sequencing Center for Infectious Disease"/>
            <person name="Wu L."/>
            <person name="Ma J."/>
        </authorList>
    </citation>
    <scope>NUCLEOTIDE SEQUENCE [LARGE SCALE GENOMIC DNA]</scope>
    <source>
        <strain evidence="3">CECT 7131</strain>
    </source>
</reference>
<dbReference type="EMBL" id="JAUFPN010000206">
    <property type="protein sequence ID" value="MDN3568279.1"/>
    <property type="molecule type" value="Genomic_DNA"/>
</dbReference>
<feature type="transmembrane region" description="Helical" evidence="1">
    <location>
        <begin position="39"/>
        <end position="61"/>
    </location>
</feature>
<evidence type="ECO:0000256" key="1">
    <source>
        <dbReference type="SAM" id="Phobius"/>
    </source>
</evidence>
<accession>A0ABT8AEQ8</accession>
<dbReference type="Proteomes" id="UP001529369">
    <property type="component" value="Unassembled WGS sequence"/>
</dbReference>